<feature type="domain" description="Myb-like" evidence="2">
    <location>
        <begin position="140"/>
        <end position="190"/>
    </location>
</feature>
<dbReference type="PROSITE" id="PS51294">
    <property type="entry name" value="HTH_MYB"/>
    <property type="match status" value="2"/>
</dbReference>
<dbReference type="GeneID" id="25735256"/>
<dbReference type="InterPro" id="IPR001005">
    <property type="entry name" value="SANT/Myb"/>
</dbReference>
<feature type="domain" description="Myb-like" evidence="2">
    <location>
        <begin position="94"/>
        <end position="139"/>
    </location>
</feature>
<reference evidence="4 5" key="1">
    <citation type="journal article" date="2013" name="BMC Genomics">
        <title>Reconstruction of the lipid metabolism for the microalga Monoraphidium neglectum from its genome sequence reveals characteristics suitable for biofuel production.</title>
        <authorList>
            <person name="Bogen C."/>
            <person name="Al-Dilaimi A."/>
            <person name="Albersmeier A."/>
            <person name="Wichmann J."/>
            <person name="Grundmann M."/>
            <person name="Rupp O."/>
            <person name="Lauersen K.J."/>
            <person name="Blifernez-Klassen O."/>
            <person name="Kalinowski J."/>
            <person name="Goesmann A."/>
            <person name="Mussgnug J.H."/>
            <person name="Kruse O."/>
        </authorList>
    </citation>
    <scope>NUCLEOTIDE SEQUENCE [LARGE SCALE GENOMIC DNA]</scope>
    <source>
        <strain evidence="4 5">SAG 48.87</strain>
    </source>
</reference>
<dbReference type="PANTHER" id="PTHR45614:SF218">
    <property type="entry name" value="TRANSCRIPTION FACTOR MYB119-RELATED"/>
    <property type="match status" value="1"/>
</dbReference>
<dbReference type="SUPFAM" id="SSF46689">
    <property type="entry name" value="Homeodomain-like"/>
    <property type="match status" value="1"/>
</dbReference>
<dbReference type="KEGG" id="mng:MNEG_2378"/>
<gene>
    <name evidence="4" type="ORF">MNEG_2378</name>
</gene>
<organism evidence="4 5">
    <name type="scientific">Monoraphidium neglectum</name>
    <dbReference type="NCBI Taxonomy" id="145388"/>
    <lineage>
        <taxon>Eukaryota</taxon>
        <taxon>Viridiplantae</taxon>
        <taxon>Chlorophyta</taxon>
        <taxon>core chlorophytes</taxon>
        <taxon>Chlorophyceae</taxon>
        <taxon>CS clade</taxon>
        <taxon>Sphaeropleales</taxon>
        <taxon>Selenastraceae</taxon>
        <taxon>Monoraphidium</taxon>
    </lineage>
</organism>
<dbReference type="Proteomes" id="UP000054498">
    <property type="component" value="Unassembled WGS sequence"/>
</dbReference>
<dbReference type="EMBL" id="KK100487">
    <property type="protein sequence ID" value="KIZ05581.1"/>
    <property type="molecule type" value="Genomic_DNA"/>
</dbReference>
<evidence type="ECO:0000313" key="5">
    <source>
        <dbReference type="Proteomes" id="UP000054498"/>
    </source>
</evidence>
<dbReference type="InterPro" id="IPR017930">
    <property type="entry name" value="Myb_dom"/>
</dbReference>
<dbReference type="GO" id="GO:0005634">
    <property type="term" value="C:nucleus"/>
    <property type="evidence" value="ECO:0007669"/>
    <property type="project" value="TreeGrafter"/>
</dbReference>
<accession>A0A0D2NLJ3</accession>
<feature type="domain" description="HTH myb-type" evidence="3">
    <location>
        <begin position="145"/>
        <end position="194"/>
    </location>
</feature>
<evidence type="ECO:0000259" key="2">
    <source>
        <dbReference type="PROSITE" id="PS50090"/>
    </source>
</evidence>
<dbReference type="CDD" id="cd00167">
    <property type="entry name" value="SANT"/>
    <property type="match status" value="1"/>
</dbReference>
<dbReference type="GO" id="GO:0000978">
    <property type="term" value="F:RNA polymerase II cis-regulatory region sequence-specific DNA binding"/>
    <property type="evidence" value="ECO:0007669"/>
    <property type="project" value="TreeGrafter"/>
</dbReference>
<name>A0A0D2NLJ3_9CHLO</name>
<dbReference type="RefSeq" id="XP_013904600.1">
    <property type="nucleotide sequence ID" value="XM_014049146.1"/>
</dbReference>
<dbReference type="STRING" id="145388.A0A0D2NLJ3"/>
<dbReference type="OrthoDB" id="2143914at2759"/>
<dbReference type="InterPro" id="IPR009057">
    <property type="entry name" value="Homeodomain-like_sf"/>
</dbReference>
<feature type="compositionally biased region" description="Acidic residues" evidence="1">
    <location>
        <begin position="45"/>
        <end position="58"/>
    </location>
</feature>
<proteinExistence type="predicted"/>
<feature type="region of interest" description="Disordered" evidence="1">
    <location>
        <begin position="31"/>
        <end position="89"/>
    </location>
</feature>
<protein>
    <submittedName>
        <fullName evidence="4">Myb-related protein A</fullName>
    </submittedName>
</protein>
<dbReference type="Gene3D" id="1.10.10.60">
    <property type="entry name" value="Homeodomain-like"/>
    <property type="match status" value="2"/>
</dbReference>
<evidence type="ECO:0000313" key="4">
    <source>
        <dbReference type="EMBL" id="KIZ05581.1"/>
    </source>
</evidence>
<feature type="domain" description="HTH myb-type" evidence="3">
    <location>
        <begin position="94"/>
        <end position="143"/>
    </location>
</feature>
<dbReference type="SMART" id="SM00717">
    <property type="entry name" value="SANT"/>
    <property type="match status" value="2"/>
</dbReference>
<dbReference type="GO" id="GO:0000981">
    <property type="term" value="F:DNA-binding transcription factor activity, RNA polymerase II-specific"/>
    <property type="evidence" value="ECO:0007669"/>
    <property type="project" value="TreeGrafter"/>
</dbReference>
<sequence>MEVAGRPSTASDDCEYLPPIAGYAAALPHIPIRRGVPRSGGGGDSDFEYEGSDSDYSDDSTSAAGARRRRKAAPSMGIRKPSSGGAGGTRVLHRWTAEEHARLESLVRQYGTERNWALIAEGISGRSGKQCRERWLNHMRDGIIKGNWLADEEFHLALCHTLVGNQWSQHCTRLRGRTENSIKNYWNATLRSKQANKRRGFLWSYIDKVRGALDDEGLRHRAFADTMDHSLTHAP</sequence>
<evidence type="ECO:0000259" key="3">
    <source>
        <dbReference type="PROSITE" id="PS51294"/>
    </source>
</evidence>
<dbReference type="InterPro" id="IPR050560">
    <property type="entry name" value="MYB_TF"/>
</dbReference>
<dbReference type="PROSITE" id="PS50090">
    <property type="entry name" value="MYB_LIKE"/>
    <property type="match status" value="2"/>
</dbReference>
<dbReference type="Pfam" id="PF00249">
    <property type="entry name" value="Myb_DNA-binding"/>
    <property type="match status" value="2"/>
</dbReference>
<dbReference type="AlphaFoldDB" id="A0A0D2NLJ3"/>
<evidence type="ECO:0000256" key="1">
    <source>
        <dbReference type="SAM" id="MobiDB-lite"/>
    </source>
</evidence>
<dbReference type="PANTHER" id="PTHR45614">
    <property type="entry name" value="MYB PROTEIN-RELATED"/>
    <property type="match status" value="1"/>
</dbReference>
<keyword evidence="5" id="KW-1185">Reference proteome</keyword>